<comment type="caution">
    <text evidence="3">The sequence shown here is derived from an EMBL/GenBank/DDBJ whole genome shotgun (WGS) entry which is preliminary data.</text>
</comment>
<keyword evidence="4" id="KW-1185">Reference proteome</keyword>
<dbReference type="PIRSF" id="PIRSF001221">
    <property type="entry name" value="Amidase_fungi"/>
    <property type="match status" value="1"/>
</dbReference>
<sequence>MNFSPSALPSHEDAALTSLSASELARRIADGLISSQEVVEAHIRRIEAVNPRLNAVVVSLFEQARAEASRADRLREQGTLLGPLHGVPITLKEQFMVSGTPTTVGILHQKSQPMEQEGPLVQRLRQAGAIPLGKTNVSQLLMYHESDNPVYGRTNNPWDLMRTPGGSSGGEAAIIAAGGSPLGLGGDFGGSIRVPAHFCGLYSLLPTARRLTHHDTAPHAYVGGQEGIIAQPAPIARSVEDLRLAMSILAAPGLNALDPLVPPVPWPDPTAVSLTGLRIGMYTENGIFSVAPAVRRAVEEAAQALRARGAIVESWNPPDVAEAVRLYVGLVGADGFATYKRNLAGDPRDRRISFNMRVSSLPGIVRAPLIGLLRRSGQAHLASSLQHIRGALSVDQYWHLVEERNQYRQRFLAALDAERFDALLCPPHALPALTHGNSGTLNPTNAGSYAILYNLLGLPAGVAPMTRVRPGEESERSVGKDSVERTARTVEMGSAGLPVGVQVVARPWREDIILALLAALEEHTGISMPVSGDAQLS</sequence>
<proteinExistence type="predicted"/>
<dbReference type="PANTHER" id="PTHR45847">
    <property type="entry name" value="FATTY ACID AMIDE HYDROLASE"/>
    <property type="match status" value="1"/>
</dbReference>
<keyword evidence="1" id="KW-0378">Hydrolase</keyword>
<gene>
    <name evidence="3" type="ORF">KSZ_51660</name>
</gene>
<dbReference type="RefSeq" id="WP_201364736.1">
    <property type="nucleotide sequence ID" value="NZ_BNJJ01000015.1"/>
</dbReference>
<reference evidence="3 4" key="1">
    <citation type="journal article" date="2021" name="Int. J. Syst. Evol. Microbiol.">
        <title>Reticulibacter mediterranei gen. nov., sp. nov., within the new family Reticulibacteraceae fam. nov., and Ktedonospora formicarum gen. nov., sp. nov., Ktedonobacter robiniae sp. nov., Dictyobacter formicarum sp. nov. and Dictyobacter arantiisoli sp. nov., belonging to the class Ktedonobacteria.</title>
        <authorList>
            <person name="Yabe S."/>
            <person name="Zheng Y."/>
            <person name="Wang C.M."/>
            <person name="Sakai Y."/>
            <person name="Abe K."/>
            <person name="Yokota A."/>
            <person name="Donadio S."/>
            <person name="Cavaletti L."/>
            <person name="Monciardini P."/>
        </authorList>
    </citation>
    <scope>NUCLEOTIDE SEQUENCE [LARGE SCALE GENOMIC DNA]</scope>
    <source>
        <strain evidence="3 4">SOSP1-9</strain>
    </source>
</reference>
<dbReference type="InterPro" id="IPR023631">
    <property type="entry name" value="Amidase_dom"/>
</dbReference>
<protein>
    <submittedName>
        <fullName evidence="3">Amidase</fullName>
    </submittedName>
</protein>
<organism evidence="3 4">
    <name type="scientific">Dictyobacter formicarum</name>
    <dbReference type="NCBI Taxonomy" id="2778368"/>
    <lineage>
        <taxon>Bacteria</taxon>
        <taxon>Bacillati</taxon>
        <taxon>Chloroflexota</taxon>
        <taxon>Ktedonobacteria</taxon>
        <taxon>Ktedonobacterales</taxon>
        <taxon>Dictyobacteraceae</taxon>
        <taxon>Dictyobacter</taxon>
    </lineage>
</organism>
<feature type="domain" description="Amidase" evidence="2">
    <location>
        <begin position="37"/>
        <end position="513"/>
    </location>
</feature>
<dbReference type="InterPro" id="IPR052096">
    <property type="entry name" value="Endocannabinoid_amidase"/>
</dbReference>
<evidence type="ECO:0000313" key="4">
    <source>
        <dbReference type="Proteomes" id="UP000635565"/>
    </source>
</evidence>
<evidence type="ECO:0000313" key="3">
    <source>
        <dbReference type="EMBL" id="GHO87160.1"/>
    </source>
</evidence>
<dbReference type="Gene3D" id="3.90.1300.10">
    <property type="entry name" value="Amidase signature (AS) domain"/>
    <property type="match status" value="1"/>
</dbReference>
<dbReference type="Proteomes" id="UP000635565">
    <property type="component" value="Unassembled WGS sequence"/>
</dbReference>
<evidence type="ECO:0000259" key="2">
    <source>
        <dbReference type="Pfam" id="PF01425"/>
    </source>
</evidence>
<dbReference type="EMBL" id="BNJJ01000015">
    <property type="protein sequence ID" value="GHO87160.1"/>
    <property type="molecule type" value="Genomic_DNA"/>
</dbReference>
<dbReference type="InterPro" id="IPR036928">
    <property type="entry name" value="AS_sf"/>
</dbReference>
<dbReference type="InterPro" id="IPR020556">
    <property type="entry name" value="Amidase_CS"/>
</dbReference>
<dbReference type="PROSITE" id="PS00571">
    <property type="entry name" value="AMIDASES"/>
    <property type="match status" value="1"/>
</dbReference>
<dbReference type="PANTHER" id="PTHR45847:SF6">
    <property type="entry name" value="FATTY ACID AMIDE HYDROLASE"/>
    <property type="match status" value="1"/>
</dbReference>
<dbReference type="Pfam" id="PF01425">
    <property type="entry name" value="Amidase"/>
    <property type="match status" value="1"/>
</dbReference>
<evidence type="ECO:0000256" key="1">
    <source>
        <dbReference type="ARBA" id="ARBA00022801"/>
    </source>
</evidence>
<name>A0ABQ3VM24_9CHLR</name>
<accession>A0ABQ3VM24</accession>
<dbReference type="SUPFAM" id="SSF75304">
    <property type="entry name" value="Amidase signature (AS) enzymes"/>
    <property type="match status" value="1"/>
</dbReference>